<dbReference type="GO" id="GO:0006749">
    <property type="term" value="P:glutathione metabolic process"/>
    <property type="evidence" value="ECO:0007669"/>
    <property type="project" value="TreeGrafter"/>
</dbReference>
<evidence type="ECO:0000256" key="5">
    <source>
        <dbReference type="ARBA" id="ARBA00023002"/>
    </source>
</evidence>
<dbReference type="GO" id="GO:0005829">
    <property type="term" value="C:cytosol"/>
    <property type="evidence" value="ECO:0007669"/>
    <property type="project" value="TreeGrafter"/>
</dbReference>
<dbReference type="GO" id="GO:0034599">
    <property type="term" value="P:cellular response to oxidative stress"/>
    <property type="evidence" value="ECO:0007669"/>
    <property type="project" value="TreeGrafter"/>
</dbReference>
<dbReference type="EMBL" id="CP002819">
    <property type="protein sequence ID" value="AEG70642.1"/>
    <property type="molecule type" value="Genomic_DNA"/>
</dbReference>
<dbReference type="InterPro" id="IPR036188">
    <property type="entry name" value="FAD/NAD-bd_sf"/>
</dbReference>
<evidence type="ECO:0000256" key="4">
    <source>
        <dbReference type="ARBA" id="ARBA00022827"/>
    </source>
</evidence>
<feature type="domain" description="Pyridine nucleotide-disulphide oxidoreductase dimerisation" evidence="9">
    <location>
        <begin position="459"/>
        <end position="576"/>
    </location>
</feature>
<dbReference type="PATRIC" id="fig|1031711.3.peg.3283"/>
<gene>
    <name evidence="11" type="primary">lpd</name>
    <name evidence="11" type="ordered locus">RSPO_c03351</name>
</gene>
<comment type="similarity">
    <text evidence="2">Belongs to the class-I pyridine nucleotide-disulfide oxidoreductase family.</text>
</comment>
<dbReference type="Gene3D" id="3.50.50.60">
    <property type="entry name" value="FAD/NAD(P)-binding domain"/>
    <property type="match status" value="2"/>
</dbReference>
<keyword evidence="7" id="KW-0676">Redox-active center</keyword>
<dbReference type="Proteomes" id="UP000007953">
    <property type="component" value="Chromosome"/>
</dbReference>
<evidence type="ECO:0000256" key="7">
    <source>
        <dbReference type="ARBA" id="ARBA00023284"/>
    </source>
</evidence>
<feature type="domain" description="FAD/NAD(P)-binding" evidence="10">
    <location>
        <begin position="119"/>
        <end position="439"/>
    </location>
</feature>
<dbReference type="SUPFAM" id="SSF55424">
    <property type="entry name" value="FAD/NAD-linked reductases, dimerisation (C-terminal) domain"/>
    <property type="match status" value="1"/>
</dbReference>
<dbReference type="GO" id="GO:0004362">
    <property type="term" value="F:glutathione-disulfide reductase (NADPH) activity"/>
    <property type="evidence" value="ECO:0007669"/>
    <property type="project" value="TreeGrafter"/>
</dbReference>
<dbReference type="KEGG" id="rsn:RSPO_c03351"/>
<dbReference type="GO" id="GO:0050660">
    <property type="term" value="F:flavin adenine dinucleotide binding"/>
    <property type="evidence" value="ECO:0007669"/>
    <property type="project" value="InterPro"/>
</dbReference>
<dbReference type="InterPro" id="IPR046952">
    <property type="entry name" value="GSHR/TRXR-like"/>
</dbReference>
<organism evidence="11 12">
    <name type="scientific">Ralstonia solanacearum (strain Po82)</name>
    <dbReference type="NCBI Taxonomy" id="1031711"/>
    <lineage>
        <taxon>Bacteria</taxon>
        <taxon>Pseudomonadati</taxon>
        <taxon>Pseudomonadota</taxon>
        <taxon>Betaproteobacteria</taxon>
        <taxon>Burkholderiales</taxon>
        <taxon>Burkholderiaceae</taxon>
        <taxon>Ralstonia</taxon>
        <taxon>Ralstonia solanacearum species complex</taxon>
    </lineage>
</organism>
<dbReference type="Gene3D" id="3.30.390.30">
    <property type="match status" value="1"/>
</dbReference>
<dbReference type="PANTHER" id="PTHR42737">
    <property type="entry name" value="GLUTATHIONE REDUCTASE"/>
    <property type="match status" value="1"/>
</dbReference>
<dbReference type="GO" id="GO:0045454">
    <property type="term" value="P:cell redox homeostasis"/>
    <property type="evidence" value="ECO:0007669"/>
    <property type="project" value="InterPro"/>
</dbReference>
<dbReference type="Pfam" id="PF02852">
    <property type="entry name" value="Pyr_redox_dim"/>
    <property type="match status" value="1"/>
</dbReference>
<dbReference type="PRINTS" id="PR00368">
    <property type="entry name" value="FADPNR"/>
</dbReference>
<name>F6G4P5_RALS8</name>
<dbReference type="Pfam" id="PF07992">
    <property type="entry name" value="Pyr_redox_2"/>
    <property type="match status" value="1"/>
</dbReference>
<evidence type="ECO:0000313" key="12">
    <source>
        <dbReference type="Proteomes" id="UP000007953"/>
    </source>
</evidence>
<feature type="region of interest" description="Disordered" evidence="8">
    <location>
        <begin position="73"/>
        <end position="105"/>
    </location>
</feature>
<evidence type="ECO:0000256" key="2">
    <source>
        <dbReference type="ARBA" id="ARBA00007532"/>
    </source>
</evidence>
<keyword evidence="4" id="KW-0274">FAD</keyword>
<reference evidence="11 12" key="1">
    <citation type="journal article" date="2011" name="J. Bacteriol.">
        <title>Complete genome sequence of the plant pathogen Ralstonia solanacearum strain Po82.</title>
        <authorList>
            <person name="Xu J."/>
            <person name="Zheng H.J."/>
            <person name="Liu L."/>
            <person name="Pan Z.C."/>
            <person name="Prior P."/>
            <person name="Tang B."/>
            <person name="Xu J.S."/>
            <person name="Zhang H."/>
            <person name="Tian Q."/>
            <person name="Zhang L.Q."/>
            <person name="Feng J."/>
        </authorList>
    </citation>
    <scope>NUCLEOTIDE SEQUENCE [LARGE SCALE GENOMIC DNA]</scope>
    <source>
        <strain evidence="11 12">Po82</strain>
    </source>
</reference>
<dbReference type="eggNOG" id="COG1249">
    <property type="taxonomic scope" value="Bacteria"/>
</dbReference>
<evidence type="ECO:0000256" key="8">
    <source>
        <dbReference type="SAM" id="MobiDB-lite"/>
    </source>
</evidence>
<sequence length="579" mass="60647">MCWCWLRACTRGRPISASMRRSPAVCSAAFTCNPRARCRSPVGTTPSRGPCAMPMRWAVMTAKPSCANFHAGLPRRQPQPQPVVGARPAEAGRTRRHGVMASPVEPDGRLMRANSVVSFDLIVVGAGSAGLAAARRAAQLGARTLLIDRAEVGGTSVNRGCAPKKLLGYGATWSQAASRCLHTAAAHGREAWQDAVARIRAEAGRMHGVYRTHLAEAGVQWLAGSASLRGRGALRLLTDAGKRTLRARQIVLATGARPQPLPVPGAELACSSGDVFTWDTLPASLAIAGGGVIAVEMASTLARFGVRVTLLVGGPRVLPDFDVALSEAAARALAGCGVEVVPDADVVRVERDAVNGDGVAVYLAGPDGQPRVVRAQRVMAVIGRVPATDGLGLEAAGVTLDAHGHIAVDRHFRTRARGVHAIGDVGGGPQLTPVAVAQGGYVAERLFGKGAKLPDMAHVPMAVFCEPAIAAVGLTEAQARARWPDRPERDTRATAERIDVVERRFVSLEQRFAGTGAESLIKLVCNARSGRVLGAHVVDNAAPEIVQALAVAVRMGVRLKHLRSTVGLHPTVAEELLGA</sequence>
<dbReference type="AlphaFoldDB" id="F6G4P5"/>
<dbReference type="InterPro" id="IPR023753">
    <property type="entry name" value="FAD/NAD-binding_dom"/>
</dbReference>
<evidence type="ECO:0000259" key="9">
    <source>
        <dbReference type="Pfam" id="PF02852"/>
    </source>
</evidence>
<evidence type="ECO:0000259" key="10">
    <source>
        <dbReference type="Pfam" id="PF07992"/>
    </source>
</evidence>
<evidence type="ECO:0000256" key="1">
    <source>
        <dbReference type="ARBA" id="ARBA00001974"/>
    </source>
</evidence>
<dbReference type="InterPro" id="IPR016156">
    <property type="entry name" value="FAD/NAD-linked_Rdtase_dimer_sf"/>
</dbReference>
<dbReference type="PRINTS" id="PR00411">
    <property type="entry name" value="PNDRDTASEI"/>
</dbReference>
<accession>F6G4P5</accession>
<evidence type="ECO:0000256" key="6">
    <source>
        <dbReference type="ARBA" id="ARBA00023157"/>
    </source>
</evidence>
<proteinExistence type="inferred from homology"/>
<dbReference type="PANTHER" id="PTHR42737:SF2">
    <property type="entry name" value="GLUTATHIONE REDUCTASE"/>
    <property type="match status" value="1"/>
</dbReference>
<dbReference type="SUPFAM" id="SSF51905">
    <property type="entry name" value="FAD/NAD(P)-binding domain"/>
    <property type="match status" value="1"/>
</dbReference>
<evidence type="ECO:0000313" key="11">
    <source>
        <dbReference type="EMBL" id="AEG70642.1"/>
    </source>
</evidence>
<dbReference type="InterPro" id="IPR004099">
    <property type="entry name" value="Pyr_nucl-diS_OxRdtase_dimer"/>
</dbReference>
<keyword evidence="3" id="KW-0285">Flavoprotein</keyword>
<keyword evidence="6" id="KW-1015">Disulfide bond</keyword>
<protein>
    <submittedName>
        <fullName evidence="11">Glutathione reductase protein</fullName>
    </submittedName>
</protein>
<feature type="compositionally biased region" description="Low complexity" evidence="8">
    <location>
        <begin position="73"/>
        <end position="89"/>
    </location>
</feature>
<evidence type="ECO:0000256" key="3">
    <source>
        <dbReference type="ARBA" id="ARBA00022630"/>
    </source>
</evidence>
<keyword evidence="5" id="KW-0560">Oxidoreductase</keyword>
<dbReference type="HOGENOM" id="CLU_016755_2_2_4"/>
<comment type="cofactor">
    <cofactor evidence="1">
        <name>FAD</name>
        <dbReference type="ChEBI" id="CHEBI:57692"/>
    </cofactor>
</comment>